<gene>
    <name evidence="1" type="ORF">H1P_2880006</name>
</gene>
<dbReference type="EMBL" id="CAACVJ010000210">
    <property type="protein sequence ID" value="VEP14783.1"/>
    <property type="molecule type" value="Genomic_DNA"/>
</dbReference>
<organism evidence="1 2">
    <name type="scientific">Hyella patelloides LEGE 07179</name>
    <dbReference type="NCBI Taxonomy" id="945734"/>
    <lineage>
        <taxon>Bacteria</taxon>
        <taxon>Bacillati</taxon>
        <taxon>Cyanobacteriota</taxon>
        <taxon>Cyanophyceae</taxon>
        <taxon>Pleurocapsales</taxon>
        <taxon>Hyellaceae</taxon>
        <taxon>Hyella</taxon>
    </lineage>
</organism>
<accession>A0A563VTP1</accession>
<reference evidence="1 2" key="1">
    <citation type="submission" date="2019-01" db="EMBL/GenBank/DDBJ databases">
        <authorList>
            <person name="Brito A."/>
        </authorList>
    </citation>
    <scope>NUCLEOTIDE SEQUENCE [LARGE SCALE GENOMIC DNA]</scope>
    <source>
        <strain evidence="1">1</strain>
    </source>
</reference>
<dbReference type="Proteomes" id="UP000320055">
    <property type="component" value="Unassembled WGS sequence"/>
</dbReference>
<dbReference type="AlphaFoldDB" id="A0A563VTP1"/>
<sequence length="68" mass="7995">MVSLQKTELICFKFNTYSLVSIVIIKDFMTLDHKILTIYSYSNNQDCFLETTLCFQYCQSCFDTLSKL</sequence>
<evidence type="ECO:0000313" key="1">
    <source>
        <dbReference type="EMBL" id="VEP14783.1"/>
    </source>
</evidence>
<proteinExistence type="predicted"/>
<protein>
    <submittedName>
        <fullName evidence="1">Uncharacterized protein</fullName>
    </submittedName>
</protein>
<name>A0A563VTP1_9CYAN</name>
<evidence type="ECO:0000313" key="2">
    <source>
        <dbReference type="Proteomes" id="UP000320055"/>
    </source>
</evidence>
<keyword evidence="2" id="KW-1185">Reference proteome</keyword>